<dbReference type="EMBL" id="FP476056">
    <property type="protein sequence ID" value="CAZ97565.1"/>
    <property type="molecule type" value="Genomic_DNA"/>
</dbReference>
<evidence type="ECO:0008006" key="3">
    <source>
        <dbReference type="Google" id="ProtNLM"/>
    </source>
</evidence>
<dbReference type="HOGENOM" id="CLU_3013444_0_0_10"/>
<dbReference type="InterPro" id="IPR021109">
    <property type="entry name" value="Peptidase_aspartic_dom_sf"/>
</dbReference>
<reference evidence="1 2" key="2">
    <citation type="journal article" date="2012" name="Environ. Microbiol.">
        <title>Characterization of the first alginolytic operons in a marine bacterium: from their emergence in marine Flavobacteriia to their independent transfers to marine Proteobacteria and human gut Bacteroides.</title>
        <authorList>
            <person name="Thomas F."/>
            <person name="Barbeyron T."/>
            <person name="Tonon T."/>
            <person name="Genicot S."/>
            <person name="Czjzek M."/>
            <person name="Michel G."/>
        </authorList>
    </citation>
    <scope>NUCLEOTIDE SEQUENCE [LARGE SCALE GENOMIC DNA]</scope>
    <source>
        <strain evidence="2">DSM 12802 / CCUG 47099 / CIP 106680 / NCIMB 13871 / Dsij</strain>
    </source>
</reference>
<protein>
    <recommendedName>
        <fullName evidence="3">Peptidase A2 domain-containing protein</fullName>
    </recommendedName>
</protein>
<dbReference type="Proteomes" id="UP000008898">
    <property type="component" value="Chromosome"/>
</dbReference>
<name>G0L0Q5_ZOBGA</name>
<gene>
    <name evidence="1" type="ordered locus">zobellia_3427</name>
</gene>
<proteinExistence type="predicted"/>
<sequence length="56" mass="6395">MLIFFHVLGYTQRRITRKKINGIYMIPCKENGLALKFVLDTGASDVSISERGLYLC</sequence>
<dbReference type="Gene3D" id="2.40.70.10">
    <property type="entry name" value="Acid Proteases"/>
    <property type="match status" value="1"/>
</dbReference>
<keyword evidence="2" id="KW-1185">Reference proteome</keyword>
<dbReference type="AlphaFoldDB" id="G0L0Q5"/>
<evidence type="ECO:0000313" key="1">
    <source>
        <dbReference type="EMBL" id="CAZ97565.1"/>
    </source>
</evidence>
<dbReference type="SUPFAM" id="SSF50630">
    <property type="entry name" value="Acid proteases"/>
    <property type="match status" value="1"/>
</dbReference>
<evidence type="ECO:0000313" key="2">
    <source>
        <dbReference type="Proteomes" id="UP000008898"/>
    </source>
</evidence>
<accession>G0L0Q5</accession>
<organism evidence="1 2">
    <name type="scientific">Zobellia galactanivorans (strain DSM 12802 / CCUG 47099 / CIP 106680 / NCIMB 13871 / Dsij)</name>
    <dbReference type="NCBI Taxonomy" id="63186"/>
    <lineage>
        <taxon>Bacteria</taxon>
        <taxon>Pseudomonadati</taxon>
        <taxon>Bacteroidota</taxon>
        <taxon>Flavobacteriia</taxon>
        <taxon>Flavobacteriales</taxon>
        <taxon>Flavobacteriaceae</taxon>
        <taxon>Zobellia</taxon>
    </lineage>
</organism>
<reference evidence="2" key="1">
    <citation type="submission" date="2009-07" db="EMBL/GenBank/DDBJ databases">
        <title>Complete genome sequence of Zobellia galactanivorans Dsij.</title>
        <authorList>
            <consortium name="Genoscope - CEA"/>
        </authorList>
    </citation>
    <scope>NUCLEOTIDE SEQUENCE [LARGE SCALE GENOMIC DNA]</scope>
    <source>
        <strain evidence="2">DSM 12802 / CCUG 47099 / CIP 106680 / NCIMB 13871 / Dsij</strain>
    </source>
</reference>
<dbReference type="KEGG" id="zga:ZOBELLIA_3427"/>
<dbReference type="STRING" id="63186.ZOBELLIA_3427"/>